<accession>A0AAN6MVN7</accession>
<dbReference type="InterPro" id="IPR036396">
    <property type="entry name" value="Cyt_P450_sf"/>
</dbReference>
<dbReference type="InterPro" id="IPR017972">
    <property type="entry name" value="Cyt_P450_CS"/>
</dbReference>
<name>A0AAN6MVN7_9PEZI</name>
<keyword evidence="4 8" id="KW-0479">Metal-binding</keyword>
<comment type="cofactor">
    <cofactor evidence="1 8">
        <name>heme</name>
        <dbReference type="ChEBI" id="CHEBI:30413"/>
    </cofactor>
</comment>
<gene>
    <name evidence="10" type="ORF">QBC46DRAFT_414020</name>
</gene>
<keyword evidence="6 8" id="KW-0408">Iron</keyword>
<dbReference type="PROSITE" id="PS00086">
    <property type="entry name" value="CYTOCHROME_P450"/>
    <property type="match status" value="1"/>
</dbReference>
<keyword evidence="5 9" id="KW-0560">Oxidoreductase</keyword>
<dbReference type="GO" id="GO:0016705">
    <property type="term" value="F:oxidoreductase activity, acting on paired donors, with incorporation or reduction of molecular oxygen"/>
    <property type="evidence" value="ECO:0007669"/>
    <property type="project" value="InterPro"/>
</dbReference>
<evidence type="ECO:0000256" key="4">
    <source>
        <dbReference type="ARBA" id="ARBA00022723"/>
    </source>
</evidence>
<evidence type="ECO:0000256" key="3">
    <source>
        <dbReference type="ARBA" id="ARBA00022617"/>
    </source>
</evidence>
<protein>
    <submittedName>
        <fullName evidence="10">Cytochrome P450</fullName>
    </submittedName>
</protein>
<dbReference type="InterPro" id="IPR002401">
    <property type="entry name" value="Cyt_P450_E_grp-I"/>
</dbReference>
<evidence type="ECO:0000256" key="2">
    <source>
        <dbReference type="ARBA" id="ARBA00010617"/>
    </source>
</evidence>
<dbReference type="SUPFAM" id="SSF48264">
    <property type="entry name" value="Cytochrome P450"/>
    <property type="match status" value="1"/>
</dbReference>
<keyword evidence="11" id="KW-1185">Reference proteome</keyword>
<evidence type="ECO:0000256" key="5">
    <source>
        <dbReference type="ARBA" id="ARBA00023002"/>
    </source>
</evidence>
<organism evidence="10 11">
    <name type="scientific">Diplogelasinospora grovesii</name>
    <dbReference type="NCBI Taxonomy" id="303347"/>
    <lineage>
        <taxon>Eukaryota</taxon>
        <taxon>Fungi</taxon>
        <taxon>Dikarya</taxon>
        <taxon>Ascomycota</taxon>
        <taxon>Pezizomycotina</taxon>
        <taxon>Sordariomycetes</taxon>
        <taxon>Sordariomycetidae</taxon>
        <taxon>Sordariales</taxon>
        <taxon>Diplogelasinosporaceae</taxon>
        <taxon>Diplogelasinospora</taxon>
    </lineage>
</organism>
<proteinExistence type="inferred from homology"/>
<dbReference type="GO" id="GO:0005506">
    <property type="term" value="F:iron ion binding"/>
    <property type="evidence" value="ECO:0007669"/>
    <property type="project" value="InterPro"/>
</dbReference>
<evidence type="ECO:0000256" key="9">
    <source>
        <dbReference type="RuleBase" id="RU000461"/>
    </source>
</evidence>
<dbReference type="InterPro" id="IPR001128">
    <property type="entry name" value="Cyt_P450"/>
</dbReference>
<evidence type="ECO:0000313" key="11">
    <source>
        <dbReference type="Proteomes" id="UP001303473"/>
    </source>
</evidence>
<keyword evidence="3 8" id="KW-0349">Heme</keyword>
<dbReference type="PRINTS" id="PR00385">
    <property type="entry name" value="P450"/>
</dbReference>
<dbReference type="CDD" id="cd11058">
    <property type="entry name" value="CYP60B-like"/>
    <property type="match status" value="1"/>
</dbReference>
<evidence type="ECO:0000256" key="6">
    <source>
        <dbReference type="ARBA" id="ARBA00023004"/>
    </source>
</evidence>
<dbReference type="PANTHER" id="PTHR24305">
    <property type="entry name" value="CYTOCHROME P450"/>
    <property type="match status" value="1"/>
</dbReference>
<comment type="similarity">
    <text evidence="2 9">Belongs to the cytochrome P450 family.</text>
</comment>
<dbReference type="EMBL" id="MU854004">
    <property type="protein sequence ID" value="KAK3934315.1"/>
    <property type="molecule type" value="Genomic_DNA"/>
</dbReference>
<dbReference type="Gene3D" id="1.10.630.10">
    <property type="entry name" value="Cytochrome P450"/>
    <property type="match status" value="1"/>
</dbReference>
<evidence type="ECO:0000256" key="1">
    <source>
        <dbReference type="ARBA" id="ARBA00001971"/>
    </source>
</evidence>
<evidence type="ECO:0000256" key="8">
    <source>
        <dbReference type="PIRSR" id="PIRSR602401-1"/>
    </source>
</evidence>
<dbReference type="GO" id="GO:0020037">
    <property type="term" value="F:heme binding"/>
    <property type="evidence" value="ECO:0007669"/>
    <property type="project" value="InterPro"/>
</dbReference>
<dbReference type="PANTHER" id="PTHR24305:SF199">
    <property type="entry name" value="P450, PUTATIVE (EUROFUNG)-RELATED"/>
    <property type="match status" value="1"/>
</dbReference>
<reference evidence="11" key="1">
    <citation type="journal article" date="2023" name="Mol. Phylogenet. Evol.">
        <title>Genome-scale phylogeny and comparative genomics of the fungal order Sordariales.</title>
        <authorList>
            <person name="Hensen N."/>
            <person name="Bonometti L."/>
            <person name="Westerberg I."/>
            <person name="Brannstrom I.O."/>
            <person name="Guillou S."/>
            <person name="Cros-Aarteil S."/>
            <person name="Calhoun S."/>
            <person name="Haridas S."/>
            <person name="Kuo A."/>
            <person name="Mondo S."/>
            <person name="Pangilinan J."/>
            <person name="Riley R."/>
            <person name="LaButti K."/>
            <person name="Andreopoulos B."/>
            <person name="Lipzen A."/>
            <person name="Chen C."/>
            <person name="Yan M."/>
            <person name="Daum C."/>
            <person name="Ng V."/>
            <person name="Clum A."/>
            <person name="Steindorff A."/>
            <person name="Ohm R.A."/>
            <person name="Martin F."/>
            <person name="Silar P."/>
            <person name="Natvig D.O."/>
            <person name="Lalanne C."/>
            <person name="Gautier V."/>
            <person name="Ament-Velasquez S.L."/>
            <person name="Kruys A."/>
            <person name="Hutchinson M.I."/>
            <person name="Powell A.J."/>
            <person name="Barry K."/>
            <person name="Miller A.N."/>
            <person name="Grigoriev I.V."/>
            <person name="Debuchy R."/>
            <person name="Gladieux P."/>
            <person name="Hiltunen Thoren M."/>
            <person name="Johannesson H."/>
        </authorList>
    </citation>
    <scope>NUCLEOTIDE SEQUENCE [LARGE SCALE GENOMIC DNA]</scope>
    <source>
        <strain evidence="11">CBS 340.73</strain>
    </source>
</reference>
<dbReference type="AlphaFoldDB" id="A0AAN6MVN7"/>
<dbReference type="GO" id="GO:0004497">
    <property type="term" value="F:monooxygenase activity"/>
    <property type="evidence" value="ECO:0007669"/>
    <property type="project" value="UniProtKB-KW"/>
</dbReference>
<dbReference type="InterPro" id="IPR050121">
    <property type="entry name" value="Cytochrome_P450_monoxygenase"/>
</dbReference>
<dbReference type="GO" id="GO:0009403">
    <property type="term" value="P:toxin biosynthetic process"/>
    <property type="evidence" value="ECO:0007669"/>
    <property type="project" value="UniProtKB-ARBA"/>
</dbReference>
<evidence type="ECO:0000313" key="10">
    <source>
        <dbReference type="EMBL" id="KAK3934315.1"/>
    </source>
</evidence>
<dbReference type="Proteomes" id="UP001303473">
    <property type="component" value="Unassembled WGS sequence"/>
</dbReference>
<keyword evidence="7 9" id="KW-0503">Monooxygenase</keyword>
<dbReference type="PRINTS" id="PR00463">
    <property type="entry name" value="EP450I"/>
</dbReference>
<comment type="caution">
    <text evidence="10">The sequence shown here is derived from an EMBL/GenBank/DDBJ whole genome shotgun (WGS) entry which is preliminary data.</text>
</comment>
<evidence type="ECO:0000256" key="7">
    <source>
        <dbReference type="ARBA" id="ARBA00023033"/>
    </source>
</evidence>
<dbReference type="FunFam" id="1.10.630.10:FF:000047">
    <property type="entry name" value="Cytochrome P450 monooxygenase"/>
    <property type="match status" value="1"/>
</dbReference>
<feature type="binding site" description="axial binding residue" evidence="8">
    <location>
        <position position="504"/>
    </location>
    <ligand>
        <name>heme</name>
        <dbReference type="ChEBI" id="CHEBI:30413"/>
    </ligand>
    <ligandPart>
        <name>Fe</name>
        <dbReference type="ChEBI" id="CHEBI:18248"/>
    </ligandPart>
</feature>
<sequence>MYLYITANACMRISGVAFPRISELSARLFPTLPGFVLNVRRANSTQDATCRGIAVLSFAEHGCGGVNLYKQYYVLRAIYNLYFHPLSKVPGPPAWSASRLPFVFALVRGTIVHDFEKLHRKYGPALRIAPNEVTFARPDAWNDIFQLRPDHPPFLKDPVWWKRQPGQPDSLLSAIDPEPHARIRKFLSPGFTPRALRAQEPILHRYVNLLVERVRECAAASEDSKDGSKGAQVDMAKWFHFTTFDIFGDLGFGESFHCLEHSRFHPWIALLFNSVKAASFVAAARFYPWVAFMLVSCIPPSLKKMATAHYQQIADKVQRRLNWELERPDIMSHVIEGRNHKGLPIGEINATFMVLTTAGSETTATALTGTLNYLVNNPDKLGILEEEIRQRFRSEDEIKLDTVRDLPYLNAVLHEGLRLCPPIPWVLPRVVPQGGATVCGIWLPGGTPVSIQAYTMNRDPAYFHSASSFLPERWLPEASADPMSPFFKDQRQALQPFSIGPRNCMGQHLAWAEMRLIMAKLLWAFDFEAVEGKKLKWEDLRTFLLVEKKPVEVRVRLRGMTAGA</sequence>
<dbReference type="Pfam" id="PF00067">
    <property type="entry name" value="p450"/>
    <property type="match status" value="1"/>
</dbReference>